<dbReference type="EMBL" id="FO082267">
    <property type="protein sequence ID" value="CCO18837.1"/>
    <property type="molecule type" value="Genomic_DNA"/>
</dbReference>
<sequence>MEEEEGKGAVFGYVGTSVVVLSCESLDVCGEEEEEKGILMIDDCSVETVGEKLKRQAFRGEDEEEEEASPTSVVDGQQRLRSPLSRERRRKKQTHAIELELYNAVLSNQISHKLTVTDKTVHLVLFKPKPTPHWPRLLATREKFRHVKTDFDSWKDEDEELEDENKFTFDANKMLKIDQYEDAELFDDISSDDEDMPDLTEMV</sequence>
<dbReference type="Proteomes" id="UP000198341">
    <property type="component" value="Chromosome 12"/>
</dbReference>
<dbReference type="GeneID" id="19012403"/>
<dbReference type="SUPFAM" id="SSF49764">
    <property type="entry name" value="HSP20-like chaperones"/>
    <property type="match status" value="1"/>
</dbReference>
<dbReference type="GO" id="GO:0051087">
    <property type="term" value="F:protein-folding chaperone binding"/>
    <property type="evidence" value="ECO:0007669"/>
    <property type="project" value="TreeGrafter"/>
</dbReference>
<protein>
    <recommendedName>
        <fullName evidence="4">CS domain-containing protein</fullName>
    </recommendedName>
</protein>
<gene>
    <name evidence="2" type="ordered locus">Bathy12g02320</name>
</gene>
<keyword evidence="3" id="KW-1185">Reference proteome</keyword>
<dbReference type="AlphaFoldDB" id="K8EKU1"/>
<dbReference type="RefSeq" id="XP_007509722.1">
    <property type="nucleotide sequence ID" value="XM_007509660.1"/>
</dbReference>
<organism evidence="2 3">
    <name type="scientific">Bathycoccus prasinos</name>
    <dbReference type="NCBI Taxonomy" id="41875"/>
    <lineage>
        <taxon>Eukaryota</taxon>
        <taxon>Viridiplantae</taxon>
        <taxon>Chlorophyta</taxon>
        <taxon>Mamiellophyceae</taxon>
        <taxon>Mamiellales</taxon>
        <taxon>Bathycoccaceae</taxon>
        <taxon>Bathycoccus</taxon>
    </lineage>
</organism>
<dbReference type="GO" id="GO:0051879">
    <property type="term" value="F:Hsp90 protein binding"/>
    <property type="evidence" value="ECO:0007669"/>
    <property type="project" value="InterPro"/>
</dbReference>
<dbReference type="Gene3D" id="2.60.40.790">
    <property type="match status" value="1"/>
</dbReference>
<name>K8EKU1_9CHLO</name>
<feature type="region of interest" description="Disordered" evidence="1">
    <location>
        <begin position="57"/>
        <end position="89"/>
    </location>
</feature>
<dbReference type="STRING" id="41875.K8EKU1"/>
<dbReference type="GO" id="GO:0006457">
    <property type="term" value="P:protein folding"/>
    <property type="evidence" value="ECO:0007669"/>
    <property type="project" value="TreeGrafter"/>
</dbReference>
<evidence type="ECO:0000256" key="1">
    <source>
        <dbReference type="SAM" id="MobiDB-lite"/>
    </source>
</evidence>
<dbReference type="GO" id="GO:0051131">
    <property type="term" value="P:chaperone-mediated protein complex assembly"/>
    <property type="evidence" value="ECO:0007669"/>
    <property type="project" value="TreeGrafter"/>
</dbReference>
<evidence type="ECO:0000313" key="2">
    <source>
        <dbReference type="EMBL" id="CCO18837.1"/>
    </source>
</evidence>
<dbReference type="KEGG" id="bpg:Bathy12g02320"/>
<evidence type="ECO:0008006" key="4">
    <source>
        <dbReference type="Google" id="ProtNLM"/>
    </source>
</evidence>
<dbReference type="PANTHER" id="PTHR22932:SF1">
    <property type="entry name" value="CO-CHAPERONE PROTEIN DAF-41"/>
    <property type="match status" value="1"/>
</dbReference>
<dbReference type="GO" id="GO:0005634">
    <property type="term" value="C:nucleus"/>
    <property type="evidence" value="ECO:0007669"/>
    <property type="project" value="TreeGrafter"/>
</dbReference>
<dbReference type="GO" id="GO:0005829">
    <property type="term" value="C:cytosol"/>
    <property type="evidence" value="ECO:0007669"/>
    <property type="project" value="TreeGrafter"/>
</dbReference>
<dbReference type="InterPro" id="IPR008978">
    <property type="entry name" value="HSP20-like_chaperone"/>
</dbReference>
<dbReference type="PROSITE" id="PS51257">
    <property type="entry name" value="PROKAR_LIPOPROTEIN"/>
    <property type="match status" value="1"/>
</dbReference>
<proteinExistence type="predicted"/>
<dbReference type="InterPro" id="IPR045250">
    <property type="entry name" value="p23-like"/>
</dbReference>
<evidence type="ECO:0000313" key="3">
    <source>
        <dbReference type="Proteomes" id="UP000198341"/>
    </source>
</evidence>
<dbReference type="PANTHER" id="PTHR22932">
    <property type="entry name" value="TELOMERASE-BINDING PROTEIN P23 HSP90 CO-CHAPERONE"/>
    <property type="match status" value="1"/>
</dbReference>
<reference evidence="2 3" key="1">
    <citation type="submission" date="2011-10" db="EMBL/GenBank/DDBJ databases">
        <authorList>
            <person name="Genoscope - CEA"/>
        </authorList>
    </citation>
    <scope>NUCLEOTIDE SEQUENCE [LARGE SCALE GENOMIC DNA]</scope>
    <source>
        <strain evidence="2 3">RCC 1105</strain>
    </source>
</reference>
<accession>K8EKU1</accession>